<name>A0A9P8AU67_9AGAR</name>
<dbReference type="Proteomes" id="UP000812287">
    <property type="component" value="Unassembled WGS sequence"/>
</dbReference>
<evidence type="ECO:0000313" key="1">
    <source>
        <dbReference type="EMBL" id="KAG7447711.1"/>
    </source>
</evidence>
<evidence type="ECO:0000313" key="2">
    <source>
        <dbReference type="Proteomes" id="UP000812287"/>
    </source>
</evidence>
<reference evidence="1" key="1">
    <citation type="submission" date="2020-11" db="EMBL/GenBank/DDBJ databases">
        <title>Adaptations for nitrogen fixation in a non-lichenized fungal sporocarp promotes dispersal by wood-feeding termites.</title>
        <authorList>
            <consortium name="DOE Joint Genome Institute"/>
            <person name="Koch R.A."/>
            <person name="Yoon G."/>
            <person name="Arayal U."/>
            <person name="Lail K."/>
            <person name="Amirebrahimi M."/>
            <person name="Labutti K."/>
            <person name="Lipzen A."/>
            <person name="Riley R."/>
            <person name="Barry K."/>
            <person name="Henrissat B."/>
            <person name="Grigoriev I.V."/>
            <person name="Herr J.R."/>
            <person name="Aime M.C."/>
        </authorList>
    </citation>
    <scope>NUCLEOTIDE SEQUENCE</scope>
    <source>
        <strain evidence="1">MCA 3950</strain>
    </source>
</reference>
<accession>A0A9P8AU67</accession>
<proteinExistence type="predicted"/>
<dbReference type="AlphaFoldDB" id="A0A9P8AU67"/>
<sequence length="601" mass="68441">MDVPSQQLIEYRKDRSILLIGLRRLDNILALILGEINDHGITNIDVTCHDADPAVLARLVLAFSVFATEESSEVWEDAYDFVLHDPSRPRLLRCKCKGLLSASETLTSWRNSVLSSFLTVCPDSSMEILRRHWAAWLQEEEHIYRVSTGPTNHFTCTMVDAFRSLVSQCAITIHLLTDSPRTLWSDEGTKFDMIHLQSSADHPGLLDILAEVAQPMLANVPLVVTTHKRSTEHLNVLFFFLGLIPETHPSLTHDHAQSFLWKLQRGPYRLVVGSEELSQALCHIYTKCVQTGNMRKSFVTLLGVVKERVDTAWGDAMQGLLRRIETWGGDSLYFQHLSCEIHLQNVHVVDAFSRELVVPLSPHTNRRFGRTWPFVPPIVCLIVQLPHPVLQEIHASGLMLEIQEHSRKMLNCFPALHVTSRKVYSDRLADDTVSRVATWIPFWLLDVNPDDTNVVVSSSHHREIFSTNLLDRRHVLVRPDWPAFLGAMTPAPERSVKRQRRKDLDVHVHFTKDHREISSLTIHVRVNDIIARLALIDGEEVVARQISPCEIRVSFDSFQYIALFPVPVDGSPRRLKMRVARRSCFIEICAPIIPTVSSRES</sequence>
<dbReference type="RefSeq" id="XP_043041211.1">
    <property type="nucleotide sequence ID" value="XM_043179083.1"/>
</dbReference>
<gene>
    <name evidence="1" type="ORF">BT62DRAFT_1075075</name>
</gene>
<keyword evidence="2" id="KW-1185">Reference proteome</keyword>
<dbReference type="GeneID" id="66101377"/>
<comment type="caution">
    <text evidence="1">The sequence shown here is derived from an EMBL/GenBank/DDBJ whole genome shotgun (WGS) entry which is preliminary data.</text>
</comment>
<protein>
    <submittedName>
        <fullName evidence="1">Uncharacterized protein</fullName>
    </submittedName>
</protein>
<dbReference type="EMBL" id="MU250531">
    <property type="protein sequence ID" value="KAG7447711.1"/>
    <property type="molecule type" value="Genomic_DNA"/>
</dbReference>
<dbReference type="OrthoDB" id="432970at2759"/>
<organism evidence="1 2">
    <name type="scientific">Guyanagaster necrorhizus</name>
    <dbReference type="NCBI Taxonomy" id="856835"/>
    <lineage>
        <taxon>Eukaryota</taxon>
        <taxon>Fungi</taxon>
        <taxon>Dikarya</taxon>
        <taxon>Basidiomycota</taxon>
        <taxon>Agaricomycotina</taxon>
        <taxon>Agaricomycetes</taxon>
        <taxon>Agaricomycetidae</taxon>
        <taxon>Agaricales</taxon>
        <taxon>Marasmiineae</taxon>
        <taxon>Physalacriaceae</taxon>
        <taxon>Guyanagaster</taxon>
    </lineage>
</organism>